<name>A0AB34R6A9_9PORP</name>
<evidence type="ECO:0000313" key="1">
    <source>
        <dbReference type="EMBL" id="KIO45479.1"/>
    </source>
</evidence>
<proteinExistence type="predicted"/>
<gene>
    <name evidence="1" type="ORF">IE90_08735</name>
</gene>
<protein>
    <submittedName>
        <fullName evidence="1">Uncharacterized protein</fullName>
    </submittedName>
</protein>
<accession>A0AB34R6A9</accession>
<dbReference type="EMBL" id="JPIT01000018">
    <property type="protein sequence ID" value="KIO45479.1"/>
    <property type="molecule type" value="Genomic_DNA"/>
</dbReference>
<dbReference type="AlphaFoldDB" id="A0AB34R6A9"/>
<sequence>MKKTIQLVVLTLVLLIGGISTNVASGEVIYRTQTCTEGETFYVSFAGIFDGEMDDVSLYHDFGNGPELVGLGVVSAYGYIGVTMEDQGVYWFGCHFVEEGILRFEYRLCVILTVVKPVAQWVNGSKKNARPGSLVCIQEKSLVWRSKMLVLA</sequence>
<dbReference type="RefSeq" id="WP_041503414.1">
    <property type="nucleotide sequence ID" value="NZ_JPIT01000018.1"/>
</dbReference>
<reference evidence="1 2" key="1">
    <citation type="submission" date="2014-07" db="EMBL/GenBank/DDBJ databases">
        <title>Porphyromonadaceae bacterium OUH 334697 = ATCC BAA-2682 = DSM 28341 draft genome.</title>
        <authorList>
            <person name="Sydenham T.V."/>
            <person name="Hasman H."/>
            <person name="Justesen U.S."/>
        </authorList>
    </citation>
    <scope>NUCLEOTIDE SEQUENCE [LARGE SCALE GENOMIC DNA]</scope>
    <source>
        <strain evidence="1 2">OUH 334697</strain>
    </source>
</reference>
<organism evidence="1 2">
    <name type="scientific">Sanguibacteroides justesenii</name>
    <dbReference type="NCBI Taxonomy" id="1547597"/>
    <lineage>
        <taxon>Bacteria</taxon>
        <taxon>Pseudomonadati</taxon>
        <taxon>Bacteroidota</taxon>
        <taxon>Bacteroidia</taxon>
        <taxon>Bacteroidales</taxon>
        <taxon>Porphyromonadaceae</taxon>
        <taxon>Sanguibacteroides</taxon>
    </lineage>
</organism>
<evidence type="ECO:0000313" key="2">
    <source>
        <dbReference type="Proteomes" id="UP000031937"/>
    </source>
</evidence>
<comment type="caution">
    <text evidence="1">The sequence shown here is derived from an EMBL/GenBank/DDBJ whole genome shotgun (WGS) entry which is preliminary data.</text>
</comment>
<dbReference type="Proteomes" id="UP000031937">
    <property type="component" value="Unassembled WGS sequence"/>
</dbReference>